<accession>A0AAV5ADF3</accession>
<evidence type="ECO:0000256" key="2">
    <source>
        <dbReference type="ARBA" id="ARBA00048082"/>
    </source>
</evidence>
<dbReference type="SUPFAM" id="SSF52317">
    <property type="entry name" value="Class I glutamine amidotransferase-like"/>
    <property type="match status" value="1"/>
</dbReference>
<evidence type="ECO:0000313" key="5">
    <source>
        <dbReference type="Proteomes" id="UP001050691"/>
    </source>
</evidence>
<dbReference type="Proteomes" id="UP001050691">
    <property type="component" value="Unassembled WGS sequence"/>
</dbReference>
<reference evidence="4" key="1">
    <citation type="submission" date="2021-10" db="EMBL/GenBank/DDBJ databases">
        <title>De novo Genome Assembly of Clathrus columnatus (Basidiomycota, Fungi) Using Illumina and Nanopore Sequence Data.</title>
        <authorList>
            <person name="Ogiso-Tanaka E."/>
            <person name="Itagaki H."/>
            <person name="Hosoya T."/>
            <person name="Hosaka K."/>
        </authorList>
    </citation>
    <scope>NUCLEOTIDE SEQUENCE</scope>
    <source>
        <strain evidence="4">MO-923</strain>
    </source>
</reference>
<dbReference type="GO" id="GO:0005739">
    <property type="term" value="C:mitochondrion"/>
    <property type="evidence" value="ECO:0007669"/>
    <property type="project" value="TreeGrafter"/>
</dbReference>
<keyword evidence="5" id="KW-1185">Reference proteome</keyword>
<dbReference type="PANTHER" id="PTHR48094:SF12">
    <property type="entry name" value="PARKINSON DISEASE PROTEIN 7 HOMOLOG"/>
    <property type="match status" value="1"/>
</dbReference>
<gene>
    <name evidence="4" type="ORF">Clacol_004747</name>
</gene>
<dbReference type="GO" id="GO:0005634">
    <property type="term" value="C:nucleus"/>
    <property type="evidence" value="ECO:0007669"/>
    <property type="project" value="TreeGrafter"/>
</dbReference>
<evidence type="ECO:0000256" key="1">
    <source>
        <dbReference type="ARBA" id="ARBA00013134"/>
    </source>
</evidence>
<feature type="domain" description="DJ-1/PfpI" evidence="3">
    <location>
        <begin position="3"/>
        <end position="134"/>
    </location>
</feature>
<dbReference type="Pfam" id="PF01965">
    <property type="entry name" value="DJ-1_PfpI"/>
    <property type="match status" value="1"/>
</dbReference>
<dbReference type="GO" id="GO:0019172">
    <property type="term" value="F:glyoxalase III activity"/>
    <property type="evidence" value="ECO:0007669"/>
    <property type="project" value="UniProtKB-EC"/>
</dbReference>
<dbReference type="EMBL" id="BPWL01000005">
    <property type="protein sequence ID" value="GJJ10521.1"/>
    <property type="molecule type" value="Genomic_DNA"/>
</dbReference>
<dbReference type="InterPro" id="IPR029062">
    <property type="entry name" value="Class_I_gatase-like"/>
</dbReference>
<dbReference type="PANTHER" id="PTHR48094">
    <property type="entry name" value="PROTEIN/NUCLEIC ACID DEGLYCASE DJ-1-RELATED"/>
    <property type="match status" value="1"/>
</dbReference>
<evidence type="ECO:0000313" key="4">
    <source>
        <dbReference type="EMBL" id="GJJ10521.1"/>
    </source>
</evidence>
<protein>
    <recommendedName>
        <fullName evidence="1">D-lactate dehydratase</fullName>
        <ecNumber evidence="1">4.2.1.130</ecNumber>
    </recommendedName>
</protein>
<dbReference type="Gene3D" id="3.40.50.880">
    <property type="match status" value="1"/>
</dbReference>
<organism evidence="4 5">
    <name type="scientific">Clathrus columnatus</name>
    <dbReference type="NCBI Taxonomy" id="1419009"/>
    <lineage>
        <taxon>Eukaryota</taxon>
        <taxon>Fungi</taxon>
        <taxon>Dikarya</taxon>
        <taxon>Basidiomycota</taxon>
        <taxon>Agaricomycotina</taxon>
        <taxon>Agaricomycetes</taxon>
        <taxon>Phallomycetidae</taxon>
        <taxon>Phallales</taxon>
        <taxon>Clathraceae</taxon>
        <taxon>Clathrus</taxon>
    </lineage>
</organism>
<name>A0AAV5ADF3_9AGAM</name>
<sequence>MSTALILIADGTEEMELVYIRGGITCTSALVKTPSQSETDILPLAVCSRGVRIVADTFFDNLKTTEEFDLIVVPGGAKGAETMANDERVLQMLKYQYNLGKLVGMICAGSLAAKQAQIGYGGRITSHPSVREGLLQG</sequence>
<dbReference type="AlphaFoldDB" id="A0AAV5ADF3"/>
<dbReference type="GO" id="GO:0006979">
    <property type="term" value="P:response to oxidative stress"/>
    <property type="evidence" value="ECO:0007669"/>
    <property type="project" value="TreeGrafter"/>
</dbReference>
<dbReference type="InterPro" id="IPR002818">
    <property type="entry name" value="DJ-1/PfpI"/>
</dbReference>
<dbReference type="InterPro" id="IPR050325">
    <property type="entry name" value="Prot/Nucl_acid_deglycase"/>
</dbReference>
<comment type="catalytic activity">
    <reaction evidence="2">
        <text>methylglyoxal + H2O = (R)-lactate + H(+)</text>
        <dbReference type="Rhea" id="RHEA:27754"/>
        <dbReference type="ChEBI" id="CHEBI:15377"/>
        <dbReference type="ChEBI" id="CHEBI:15378"/>
        <dbReference type="ChEBI" id="CHEBI:16004"/>
        <dbReference type="ChEBI" id="CHEBI:17158"/>
        <dbReference type="EC" id="4.2.1.130"/>
    </reaction>
</comment>
<proteinExistence type="predicted"/>
<comment type="caution">
    <text evidence="4">The sequence shown here is derived from an EMBL/GenBank/DDBJ whole genome shotgun (WGS) entry which is preliminary data.</text>
</comment>
<dbReference type="GO" id="GO:1903189">
    <property type="term" value="P:glyoxal metabolic process"/>
    <property type="evidence" value="ECO:0007669"/>
    <property type="project" value="TreeGrafter"/>
</dbReference>
<evidence type="ECO:0000259" key="3">
    <source>
        <dbReference type="Pfam" id="PF01965"/>
    </source>
</evidence>
<dbReference type="EC" id="4.2.1.130" evidence="1"/>